<sequence length="59" mass="6731">MASTQFLLSADFSVKKNKKFLLIFKHSTIPSAIKVYDFGENLVKISNNSFIILIQNHET</sequence>
<dbReference type="EMBL" id="KI286616">
    <property type="protein sequence ID" value="ESA10878.1"/>
    <property type="molecule type" value="Genomic_DNA"/>
</dbReference>
<organism evidence="1">
    <name type="scientific">Rhizophagus irregularis (strain DAOM 181602 / DAOM 197198 / MUCL 43194)</name>
    <name type="common">Arbuscular mycorrhizal fungus</name>
    <name type="synonym">Glomus intraradices</name>
    <dbReference type="NCBI Taxonomy" id="747089"/>
    <lineage>
        <taxon>Eukaryota</taxon>
        <taxon>Fungi</taxon>
        <taxon>Fungi incertae sedis</taxon>
        <taxon>Mucoromycota</taxon>
        <taxon>Glomeromycotina</taxon>
        <taxon>Glomeromycetes</taxon>
        <taxon>Glomerales</taxon>
        <taxon>Glomeraceae</taxon>
        <taxon>Rhizophagus</taxon>
    </lineage>
</organism>
<protein>
    <submittedName>
        <fullName evidence="1">Uncharacterized protein</fullName>
    </submittedName>
</protein>
<name>U9TX11_RHIID</name>
<gene>
    <name evidence="1" type="ORF">GLOINDRAFT_28934</name>
</gene>
<evidence type="ECO:0000313" key="1">
    <source>
        <dbReference type="EMBL" id="ESA10878.1"/>
    </source>
</evidence>
<proteinExistence type="predicted"/>
<dbReference type="HOGENOM" id="CLU_2961973_0_0_1"/>
<accession>U9TX11</accession>
<reference evidence="1" key="1">
    <citation type="submission" date="2013-07" db="EMBL/GenBank/DDBJ databases">
        <title>The genome of an arbuscular mycorrhizal fungus provides insights into the evolution of the oldest plant symbiosis.</title>
        <authorList>
            <consortium name="DOE Joint Genome Institute"/>
            <person name="Tisserant E."/>
            <person name="Malbreil M."/>
            <person name="Kuo A."/>
            <person name="Kohler A."/>
            <person name="Symeonidi A."/>
            <person name="Balestrini R."/>
            <person name="Charron P."/>
            <person name="Duensing N."/>
            <person name="Frei-dit-Frey N."/>
            <person name="Gianinazzi-Pearson V."/>
            <person name="Gilbert B."/>
            <person name="Handa Y."/>
            <person name="Hijri M."/>
            <person name="Kaul R."/>
            <person name="Kawaguchi M."/>
            <person name="Krajinski F."/>
            <person name="Lammers P."/>
            <person name="Lapierre D."/>
            <person name="Masclaux F.G."/>
            <person name="Murat C."/>
            <person name="Morin E."/>
            <person name="Ndikumana S."/>
            <person name="Pagni M."/>
            <person name="Petitpierre D."/>
            <person name="Requena N."/>
            <person name="Rosikiewicz P."/>
            <person name="Riley R."/>
            <person name="Saito K."/>
            <person name="San Clemente H."/>
            <person name="Shapiro H."/>
            <person name="van Tuinen D."/>
            <person name="Becard G."/>
            <person name="Bonfante P."/>
            <person name="Paszkowski U."/>
            <person name="Shachar-Hill Y."/>
            <person name="Young J.P."/>
            <person name="Sanders I.R."/>
            <person name="Henrissat B."/>
            <person name="Rensing S.A."/>
            <person name="Grigoriev I.V."/>
            <person name="Corradi N."/>
            <person name="Roux C."/>
            <person name="Martin F."/>
        </authorList>
    </citation>
    <scope>NUCLEOTIDE SEQUENCE</scope>
    <source>
        <strain evidence="1">DAOM 197198</strain>
    </source>
</reference>
<dbReference type="AlphaFoldDB" id="U9TX11"/>